<dbReference type="Proteomes" id="UP000228934">
    <property type="component" value="Unassembled WGS sequence"/>
</dbReference>
<reference evidence="3" key="1">
    <citation type="journal article" date="2017" name="Nat. Commun.">
        <title>The North American bullfrog draft genome provides insight into hormonal regulation of long noncoding RNA.</title>
        <authorList>
            <person name="Hammond S.A."/>
            <person name="Warren R.L."/>
            <person name="Vandervalk B.P."/>
            <person name="Kucuk E."/>
            <person name="Khan H."/>
            <person name="Gibb E.A."/>
            <person name="Pandoh P."/>
            <person name="Kirk H."/>
            <person name="Zhao Y."/>
            <person name="Jones M."/>
            <person name="Mungall A.J."/>
            <person name="Coope R."/>
            <person name="Pleasance S."/>
            <person name="Moore R.A."/>
            <person name="Holt R.A."/>
            <person name="Round J.M."/>
            <person name="Ohora S."/>
            <person name="Walle B.V."/>
            <person name="Veldhoen N."/>
            <person name="Helbing C.C."/>
            <person name="Birol I."/>
        </authorList>
    </citation>
    <scope>NUCLEOTIDE SEQUENCE [LARGE SCALE GENOMIC DNA]</scope>
</reference>
<gene>
    <name evidence="2" type="ORF">AB205_0114740</name>
</gene>
<evidence type="ECO:0000256" key="1">
    <source>
        <dbReference type="SAM" id="MobiDB-lite"/>
    </source>
</evidence>
<feature type="compositionally biased region" description="Polar residues" evidence="1">
    <location>
        <begin position="51"/>
        <end position="65"/>
    </location>
</feature>
<protein>
    <submittedName>
        <fullName evidence="2">Uncharacterized protein</fullName>
    </submittedName>
</protein>
<proteinExistence type="predicted"/>
<evidence type="ECO:0000313" key="3">
    <source>
        <dbReference type="Proteomes" id="UP000228934"/>
    </source>
</evidence>
<feature type="compositionally biased region" description="Basic residues" evidence="1">
    <location>
        <begin position="1"/>
        <end position="20"/>
    </location>
</feature>
<evidence type="ECO:0000313" key="2">
    <source>
        <dbReference type="EMBL" id="PIO40597.1"/>
    </source>
</evidence>
<organism evidence="2 3">
    <name type="scientific">Aquarana catesbeiana</name>
    <name type="common">American bullfrog</name>
    <name type="synonym">Rana catesbeiana</name>
    <dbReference type="NCBI Taxonomy" id="8400"/>
    <lineage>
        <taxon>Eukaryota</taxon>
        <taxon>Metazoa</taxon>
        <taxon>Chordata</taxon>
        <taxon>Craniata</taxon>
        <taxon>Vertebrata</taxon>
        <taxon>Euteleostomi</taxon>
        <taxon>Amphibia</taxon>
        <taxon>Batrachia</taxon>
        <taxon>Anura</taxon>
        <taxon>Neobatrachia</taxon>
        <taxon>Ranoidea</taxon>
        <taxon>Ranidae</taxon>
        <taxon>Aquarana</taxon>
    </lineage>
</organism>
<dbReference type="EMBL" id="KV922977">
    <property type="protein sequence ID" value="PIO40597.1"/>
    <property type="molecule type" value="Genomic_DNA"/>
</dbReference>
<feature type="non-terminal residue" evidence="2">
    <location>
        <position position="1"/>
    </location>
</feature>
<keyword evidence="3" id="KW-1185">Reference proteome</keyword>
<accession>A0A2G9SK94</accession>
<feature type="region of interest" description="Disordered" evidence="1">
    <location>
        <begin position="1"/>
        <end position="68"/>
    </location>
</feature>
<sequence length="153" mass="17100">CLSTGRHQKRRLQPSHHKGRREGTLAWAPTGEATRPSSPQKQQKPKCSMVSMESTSQEQTLTSDQVQDEHECGELTQEMCLEPWDLTPGPSTDIATVDVKFPDASHTEGQSDPEEEESIWEPLVCASHDLPQCTIGRMSADMLNCLKELEKIK</sequence>
<name>A0A2G9SK94_AQUCT</name>
<dbReference type="AlphaFoldDB" id="A0A2G9SK94"/>